<dbReference type="PANTHER" id="PTHR11332">
    <property type="entry name" value="SECRETOGLOBIN FAMILY 1D"/>
    <property type="match status" value="1"/>
</dbReference>
<dbReference type="InterPro" id="IPR016126">
    <property type="entry name" value="Secretoglobin"/>
</dbReference>
<dbReference type="CDD" id="cd00633">
    <property type="entry name" value="Secretoglobin"/>
    <property type="match status" value="1"/>
</dbReference>
<keyword evidence="3 5" id="KW-0732">Signal</keyword>
<evidence type="ECO:0000313" key="6">
    <source>
        <dbReference type="Ensembl" id="ENSMSIP00000024352.1"/>
    </source>
</evidence>
<evidence type="ECO:0000256" key="1">
    <source>
        <dbReference type="ARBA" id="ARBA00004613"/>
    </source>
</evidence>
<reference evidence="6" key="2">
    <citation type="submission" date="2025-09" db="UniProtKB">
        <authorList>
            <consortium name="Ensembl"/>
        </authorList>
    </citation>
    <scope>IDENTIFICATION</scope>
</reference>
<accession>A0A8C6HQD0</accession>
<dbReference type="Ensembl" id="ENSMSIT00000030719.1">
    <property type="protein sequence ID" value="ENSMSIP00000024352.1"/>
    <property type="gene ID" value="ENSMSIG00000020588.1"/>
</dbReference>
<reference evidence="6" key="1">
    <citation type="submission" date="2025-08" db="UniProtKB">
        <authorList>
            <consortium name="Ensembl"/>
        </authorList>
    </citation>
    <scope>IDENTIFICATION</scope>
</reference>
<evidence type="ECO:0000256" key="4">
    <source>
        <dbReference type="ARBA" id="ARBA00038364"/>
    </source>
</evidence>
<dbReference type="GeneTree" id="ENSGT00530000063866"/>
<name>A0A8C6HQD0_MUSSI</name>
<dbReference type="PANTHER" id="PTHR11332:SF6">
    <property type="entry name" value="SECRETOGLOBIN FAMILY 1D MEMBER 4"/>
    <property type="match status" value="1"/>
</dbReference>
<dbReference type="GO" id="GO:0005615">
    <property type="term" value="C:extracellular space"/>
    <property type="evidence" value="ECO:0007669"/>
    <property type="project" value="TreeGrafter"/>
</dbReference>
<evidence type="ECO:0000313" key="7">
    <source>
        <dbReference type="Proteomes" id="UP000694415"/>
    </source>
</evidence>
<keyword evidence="2" id="KW-0964">Secreted</keyword>
<organism evidence="6 7">
    <name type="scientific">Mus spicilegus</name>
    <name type="common">Mound-building mouse</name>
    <dbReference type="NCBI Taxonomy" id="10103"/>
    <lineage>
        <taxon>Eukaryota</taxon>
        <taxon>Metazoa</taxon>
        <taxon>Chordata</taxon>
        <taxon>Craniata</taxon>
        <taxon>Vertebrata</taxon>
        <taxon>Euteleostomi</taxon>
        <taxon>Mammalia</taxon>
        <taxon>Eutheria</taxon>
        <taxon>Euarchontoglires</taxon>
        <taxon>Glires</taxon>
        <taxon>Rodentia</taxon>
        <taxon>Myomorpha</taxon>
        <taxon>Muroidea</taxon>
        <taxon>Muridae</taxon>
        <taxon>Murinae</taxon>
        <taxon>Mus</taxon>
        <taxon>Mus</taxon>
    </lineage>
</organism>
<comment type="similarity">
    <text evidence="4">Belongs to the secretoglobin family. Lipophilin subfamily.</text>
</comment>
<dbReference type="InterPro" id="IPR035960">
    <property type="entry name" value="Secretoglobin_sf"/>
</dbReference>
<keyword evidence="7" id="KW-1185">Reference proteome</keyword>
<feature type="chain" id="PRO_5034844172" evidence="5">
    <location>
        <begin position="20"/>
        <end position="95"/>
    </location>
</feature>
<dbReference type="AlphaFoldDB" id="A0A8C6HQD0"/>
<feature type="signal peptide" evidence="5">
    <location>
        <begin position="1"/>
        <end position="19"/>
    </location>
</feature>
<dbReference type="SUPFAM" id="SSF48201">
    <property type="entry name" value="Uteroglobin-like"/>
    <property type="match status" value="1"/>
</dbReference>
<sequence length="95" mass="10814">MRPIVCLFLIGLAIRCYEANDGGMVCKGVLKDLALFLLGKLKTKLEIYNVTPVAVEASLEVKRCVDQMSYEDRFIVSERLVCKEFSKCGYLRQYP</sequence>
<dbReference type="PROSITE" id="PS51311">
    <property type="entry name" value="SCGB"/>
    <property type="match status" value="1"/>
</dbReference>
<dbReference type="Proteomes" id="UP000694415">
    <property type="component" value="Unplaced"/>
</dbReference>
<evidence type="ECO:0000256" key="3">
    <source>
        <dbReference type="ARBA" id="ARBA00022729"/>
    </source>
</evidence>
<evidence type="ECO:0000256" key="2">
    <source>
        <dbReference type="ARBA" id="ARBA00022525"/>
    </source>
</evidence>
<proteinExistence type="inferred from homology"/>
<dbReference type="Pfam" id="PF01099">
    <property type="entry name" value="Uteroglobin"/>
    <property type="match status" value="1"/>
</dbReference>
<comment type="subcellular location">
    <subcellularLocation>
        <location evidence="1">Secreted</location>
    </subcellularLocation>
</comment>
<protein>
    <submittedName>
        <fullName evidence="6">Uncharacterized protein</fullName>
    </submittedName>
</protein>
<evidence type="ECO:0000256" key="5">
    <source>
        <dbReference type="SAM" id="SignalP"/>
    </source>
</evidence>